<proteinExistence type="predicted"/>
<dbReference type="EMBL" id="CP090641">
    <property type="protein sequence ID" value="WFN19623.1"/>
    <property type="molecule type" value="Genomic_DNA"/>
</dbReference>
<gene>
    <name evidence="1" type="ORF">LXE91_27090</name>
</gene>
<name>A0ABD7Y3J0_9BURK</name>
<protein>
    <submittedName>
        <fullName evidence="1">Uncharacterized protein</fullName>
    </submittedName>
</protein>
<organism evidence="1 2">
    <name type="scientific">Burkholderia contaminans</name>
    <dbReference type="NCBI Taxonomy" id="488447"/>
    <lineage>
        <taxon>Bacteria</taxon>
        <taxon>Pseudomonadati</taxon>
        <taxon>Pseudomonadota</taxon>
        <taxon>Betaproteobacteria</taxon>
        <taxon>Burkholderiales</taxon>
        <taxon>Burkholderiaceae</taxon>
        <taxon>Burkholderia</taxon>
        <taxon>Burkholderia cepacia complex</taxon>
    </lineage>
</organism>
<dbReference type="RefSeq" id="WP_235442649.1">
    <property type="nucleotide sequence ID" value="NZ_BSTW01000003.1"/>
</dbReference>
<accession>A0ABD7Y3J0</accession>
<evidence type="ECO:0000313" key="2">
    <source>
        <dbReference type="Proteomes" id="UP001220209"/>
    </source>
</evidence>
<dbReference type="AlphaFoldDB" id="A0ABD7Y3J0"/>
<dbReference type="Proteomes" id="UP001220209">
    <property type="component" value="Chromosome 2"/>
</dbReference>
<sequence>MLRRVVKDHSDIKKPAMMLMADSVWRLKENGIMRALRAPSTLIGRIRRFCRTTGNPLPVLVLHLESLQIAGIILSF</sequence>
<evidence type="ECO:0000313" key="1">
    <source>
        <dbReference type="EMBL" id="WFN19623.1"/>
    </source>
</evidence>
<reference evidence="1 2" key="1">
    <citation type="submission" date="2021-12" db="EMBL/GenBank/DDBJ databases">
        <title>Genomic and phenotypic characterization of three Burkholderia contaminans isolates recovered from different sources.</title>
        <authorList>
            <person name="Lopez De Volder A."/>
            <person name="Fan Y."/>
            <person name="Nunvar J."/>
            <person name="Herrera T."/>
            <person name="Timp W."/>
            <person name="Degrossi J."/>
        </authorList>
    </citation>
    <scope>NUCLEOTIDE SEQUENCE [LARGE SCALE GENOMIC DNA]</scope>
    <source>
        <strain evidence="1 2">LMG 23361</strain>
    </source>
</reference>